<dbReference type="GO" id="GO:0005634">
    <property type="term" value="C:nucleus"/>
    <property type="evidence" value="ECO:0007669"/>
    <property type="project" value="TreeGrafter"/>
</dbReference>
<feature type="domain" description="CID" evidence="3">
    <location>
        <begin position="1"/>
        <end position="138"/>
    </location>
</feature>
<dbReference type="STRING" id="307972.A0A2G8LE01"/>
<keyword evidence="5" id="KW-1185">Reference proteome</keyword>
<comment type="caution">
    <text evidence="4">The sequence shown here is derived from an EMBL/GenBank/DDBJ whole genome shotgun (WGS) entry which is preliminary data.</text>
</comment>
<sequence length="268" mass="30564">MDAVKVFNQELSSLYECKPPISRAKMTQLTKLAIKAIKLYKHVVQSVEKFIQKCRPEYKVPGLYVIDSIVRQSRHQFSQDKDVFARGLPRINNTFAHLFKCPSEEKAKIVRVLNLWQKNAVFSAEIIQPLLDLANPDKAGDALPVVQEKADKKRIEPDWLKEQAAQAGAEQSKKSTVSPQKKSRSHKHSNPEDKTLALVSNLLQQAQEGSSEHQQLQQLQLIQETIQRQTKLQQTRTSSKETIKLDEAVLHQIQNLTQQLTSLAIREE</sequence>
<dbReference type="InterPro" id="IPR008942">
    <property type="entry name" value="ENTH_VHS"/>
</dbReference>
<dbReference type="OrthoDB" id="79367at2759"/>
<dbReference type="Gene3D" id="1.25.40.90">
    <property type="match status" value="1"/>
</dbReference>
<dbReference type="PANTHER" id="PTHR23140:SF4">
    <property type="entry name" value="PROTEIN CBR-NRD-1"/>
    <property type="match status" value="1"/>
</dbReference>
<evidence type="ECO:0000259" key="3">
    <source>
        <dbReference type="PROSITE" id="PS51391"/>
    </source>
</evidence>
<dbReference type="PROSITE" id="PS51391">
    <property type="entry name" value="CID"/>
    <property type="match status" value="1"/>
</dbReference>
<evidence type="ECO:0000256" key="2">
    <source>
        <dbReference type="SAM" id="MobiDB-lite"/>
    </source>
</evidence>
<organism evidence="4 5">
    <name type="scientific">Stichopus japonicus</name>
    <name type="common">Sea cucumber</name>
    <dbReference type="NCBI Taxonomy" id="307972"/>
    <lineage>
        <taxon>Eukaryota</taxon>
        <taxon>Metazoa</taxon>
        <taxon>Echinodermata</taxon>
        <taxon>Eleutherozoa</taxon>
        <taxon>Echinozoa</taxon>
        <taxon>Holothuroidea</taxon>
        <taxon>Aspidochirotacea</taxon>
        <taxon>Aspidochirotida</taxon>
        <taxon>Stichopodidae</taxon>
        <taxon>Apostichopus</taxon>
    </lineage>
</organism>
<evidence type="ECO:0000313" key="4">
    <source>
        <dbReference type="EMBL" id="PIK58435.1"/>
    </source>
</evidence>
<accession>A0A2G8LE01</accession>
<dbReference type="SMART" id="SM00582">
    <property type="entry name" value="RPR"/>
    <property type="match status" value="1"/>
</dbReference>
<dbReference type="InterPro" id="IPR051485">
    <property type="entry name" value="SR-CTD_assoc_factor"/>
</dbReference>
<feature type="region of interest" description="Disordered" evidence="2">
    <location>
        <begin position="162"/>
        <end position="193"/>
    </location>
</feature>
<reference evidence="4 5" key="1">
    <citation type="journal article" date="2017" name="PLoS Biol.">
        <title>The sea cucumber genome provides insights into morphological evolution and visceral regeneration.</title>
        <authorList>
            <person name="Zhang X."/>
            <person name="Sun L."/>
            <person name="Yuan J."/>
            <person name="Sun Y."/>
            <person name="Gao Y."/>
            <person name="Zhang L."/>
            <person name="Li S."/>
            <person name="Dai H."/>
            <person name="Hamel J.F."/>
            <person name="Liu C."/>
            <person name="Yu Y."/>
            <person name="Liu S."/>
            <person name="Lin W."/>
            <person name="Guo K."/>
            <person name="Jin S."/>
            <person name="Xu P."/>
            <person name="Storey K.B."/>
            <person name="Huan P."/>
            <person name="Zhang T."/>
            <person name="Zhou Y."/>
            <person name="Zhang J."/>
            <person name="Lin C."/>
            <person name="Li X."/>
            <person name="Xing L."/>
            <person name="Huo D."/>
            <person name="Sun M."/>
            <person name="Wang L."/>
            <person name="Mercier A."/>
            <person name="Li F."/>
            <person name="Yang H."/>
            <person name="Xiang J."/>
        </authorList>
    </citation>
    <scope>NUCLEOTIDE SEQUENCE [LARGE SCALE GENOMIC DNA]</scope>
    <source>
        <strain evidence="4">Shaxun</strain>
        <tissue evidence="4">Muscle</tissue>
    </source>
</reference>
<protein>
    <submittedName>
        <fullName evidence="4">Putative RNA-binding protein 16</fullName>
    </submittedName>
</protein>
<dbReference type="GO" id="GO:0003723">
    <property type="term" value="F:RNA binding"/>
    <property type="evidence" value="ECO:0007669"/>
    <property type="project" value="UniProtKB-KW"/>
</dbReference>
<gene>
    <name evidence="4" type="ORF">BSL78_04656</name>
</gene>
<name>A0A2G8LE01_STIJA</name>
<dbReference type="InterPro" id="IPR006569">
    <property type="entry name" value="CID_dom"/>
</dbReference>
<dbReference type="FunFam" id="1.25.40.90:FF:000004">
    <property type="entry name" value="splicing factor, arginine/serine-rich 15"/>
    <property type="match status" value="1"/>
</dbReference>
<dbReference type="Pfam" id="PF04818">
    <property type="entry name" value="CID"/>
    <property type="match status" value="1"/>
</dbReference>
<keyword evidence="1" id="KW-0694">RNA-binding</keyword>
<dbReference type="PANTHER" id="PTHR23140">
    <property type="entry name" value="RNA PROCESSING PROTEIN LD23810P"/>
    <property type="match status" value="1"/>
</dbReference>
<evidence type="ECO:0000256" key="1">
    <source>
        <dbReference type="ARBA" id="ARBA00022884"/>
    </source>
</evidence>
<dbReference type="EMBL" id="MRZV01000113">
    <property type="protein sequence ID" value="PIK58435.1"/>
    <property type="molecule type" value="Genomic_DNA"/>
</dbReference>
<dbReference type="AlphaFoldDB" id="A0A2G8LE01"/>
<dbReference type="Proteomes" id="UP000230750">
    <property type="component" value="Unassembled WGS sequence"/>
</dbReference>
<proteinExistence type="predicted"/>
<evidence type="ECO:0000313" key="5">
    <source>
        <dbReference type="Proteomes" id="UP000230750"/>
    </source>
</evidence>
<dbReference type="SUPFAM" id="SSF48464">
    <property type="entry name" value="ENTH/VHS domain"/>
    <property type="match status" value="1"/>
</dbReference>